<accession>A0A1Z5JWC5</accession>
<dbReference type="PANTHER" id="PTHR23025:SF3">
    <property type="entry name" value="HORMONE-SENSITIVE LIPASE"/>
    <property type="match status" value="1"/>
</dbReference>
<organism evidence="2 3">
    <name type="scientific">Fistulifera solaris</name>
    <name type="common">Oleaginous diatom</name>
    <dbReference type="NCBI Taxonomy" id="1519565"/>
    <lineage>
        <taxon>Eukaryota</taxon>
        <taxon>Sar</taxon>
        <taxon>Stramenopiles</taxon>
        <taxon>Ochrophyta</taxon>
        <taxon>Bacillariophyta</taxon>
        <taxon>Bacillariophyceae</taxon>
        <taxon>Bacillariophycidae</taxon>
        <taxon>Naviculales</taxon>
        <taxon>Naviculaceae</taxon>
        <taxon>Fistulifera</taxon>
    </lineage>
</organism>
<keyword evidence="2" id="KW-0378">Hydrolase</keyword>
<dbReference type="GO" id="GO:0004806">
    <property type="term" value="F:triacylglycerol lipase activity"/>
    <property type="evidence" value="ECO:0007669"/>
    <property type="project" value="TreeGrafter"/>
</dbReference>
<dbReference type="InParanoid" id="A0A1Z5JWC5"/>
<dbReference type="GO" id="GO:0004771">
    <property type="term" value="F:sterol ester esterase activity"/>
    <property type="evidence" value="ECO:0007669"/>
    <property type="project" value="TreeGrafter"/>
</dbReference>
<proteinExistence type="predicted"/>
<sequence length="736" mass="81563">MKSYYLYDASQLMQQSLNELQEIIEASEATRRSHHTLYDLREALLVTERQLHQHVHSMLDSDSRVFRNVAEQSLLSLVESLRLQEEKRKRTSQSSGTHYTTDVPFVYYPTRNATDSLMFRLIVILQLCVVRIGDARITLTNIRKKEDSAFLQGRDSFVLAPLALGTSWVLSKVPARKLIAYSNNRLHFSRPRVFDDADWTAIASTLVQAGFAVASAFWLKQKWGMLWLTTKLAKTTADFEAWNRQWFMVQSTPGVTRTNSNDEEDASAQDSTKSKRLIEYALKATPKVSLWHSQGELRFLMLKRAMDVFYASVDTAMQVTKGTAEADTASWQITLTTAAVASFYNLIGARRRAEEATSSSERARYLIQHAWGMVSLPALKTISLQASKFLKGASVADRIEVAGVPCFVLSRDPAPELAAAIRRYHCKSGQKGTMNKLSTIDEQEETTPAPYTANKKPFARSNTRYRQRDIILHLTGGGFFAHIIASDLPFLLDWSASTGACVICPEYSLLPEHTFPDALLEVEAVYRALQSHEGVHALGFEPNRIILTGESAGGNLAAALCVKLCMDATGIPICLSTPTPGAGTSSNNPNYESCLPCALVLSCPVLNLTMETSYSRVVGSNDPVLPHGLISAICNAYGAGINKTDPLVSPYFAADSVLERFPPTLFFASSNDPLLDDAVALNQRLRSLGVESYLRAAQNLPHAYLGLGTAGFPEAQEVQRQLIDWLNFQLHRDDAE</sequence>
<dbReference type="Gene3D" id="3.40.50.1820">
    <property type="entry name" value="alpha/beta hydrolase"/>
    <property type="match status" value="1"/>
</dbReference>
<gene>
    <name evidence="2" type="ORF">FisN_25Hh088</name>
</gene>
<protein>
    <submittedName>
        <fullName evidence="2">Hormone-sensitive lipase</fullName>
        <ecNumber evidence="2">3.1.1.79</ecNumber>
    </submittedName>
</protein>
<dbReference type="SUPFAM" id="SSF53474">
    <property type="entry name" value="alpha/beta-Hydrolases"/>
    <property type="match status" value="1"/>
</dbReference>
<dbReference type="Proteomes" id="UP000198406">
    <property type="component" value="Unassembled WGS sequence"/>
</dbReference>
<evidence type="ECO:0000259" key="1">
    <source>
        <dbReference type="Pfam" id="PF07859"/>
    </source>
</evidence>
<dbReference type="OrthoDB" id="408631at2759"/>
<dbReference type="InterPro" id="IPR029058">
    <property type="entry name" value="AB_hydrolase_fold"/>
</dbReference>
<dbReference type="GO" id="GO:0019433">
    <property type="term" value="P:triglyceride catabolic process"/>
    <property type="evidence" value="ECO:0007669"/>
    <property type="project" value="TreeGrafter"/>
</dbReference>
<dbReference type="PANTHER" id="PTHR23025">
    <property type="entry name" value="TRIACYLGLYCEROL LIPASE"/>
    <property type="match status" value="1"/>
</dbReference>
<reference evidence="2 3" key="1">
    <citation type="journal article" date="2015" name="Plant Cell">
        <title>Oil accumulation by the oleaginous diatom Fistulifera solaris as revealed by the genome and transcriptome.</title>
        <authorList>
            <person name="Tanaka T."/>
            <person name="Maeda Y."/>
            <person name="Veluchamy A."/>
            <person name="Tanaka M."/>
            <person name="Abida H."/>
            <person name="Marechal E."/>
            <person name="Bowler C."/>
            <person name="Muto M."/>
            <person name="Sunaga Y."/>
            <person name="Tanaka M."/>
            <person name="Yoshino T."/>
            <person name="Taniguchi T."/>
            <person name="Fukuda Y."/>
            <person name="Nemoto M."/>
            <person name="Matsumoto M."/>
            <person name="Wong P.S."/>
            <person name="Aburatani S."/>
            <person name="Fujibuchi W."/>
        </authorList>
    </citation>
    <scope>NUCLEOTIDE SEQUENCE [LARGE SCALE GENOMIC DNA]</scope>
    <source>
        <strain evidence="2 3">JPCC DA0580</strain>
    </source>
</reference>
<dbReference type="Pfam" id="PF07859">
    <property type="entry name" value="Abhydrolase_3"/>
    <property type="match status" value="1"/>
</dbReference>
<dbReference type="EC" id="3.1.1.79" evidence="2"/>
<evidence type="ECO:0000313" key="3">
    <source>
        <dbReference type="Proteomes" id="UP000198406"/>
    </source>
</evidence>
<comment type="caution">
    <text evidence="2">The sequence shown here is derived from an EMBL/GenBank/DDBJ whole genome shotgun (WGS) entry which is preliminary data.</text>
</comment>
<name>A0A1Z5JWC5_FISSO</name>
<dbReference type="AlphaFoldDB" id="A0A1Z5JWC5"/>
<dbReference type="InterPro" id="IPR013094">
    <property type="entry name" value="AB_hydrolase_3"/>
</dbReference>
<keyword evidence="3" id="KW-1185">Reference proteome</keyword>
<dbReference type="EMBL" id="BDSP01000124">
    <property type="protein sequence ID" value="GAX18108.1"/>
    <property type="molecule type" value="Genomic_DNA"/>
</dbReference>
<evidence type="ECO:0000313" key="2">
    <source>
        <dbReference type="EMBL" id="GAX18108.1"/>
    </source>
</evidence>
<feature type="domain" description="Alpha/beta hydrolase fold-3" evidence="1">
    <location>
        <begin position="472"/>
        <end position="705"/>
    </location>
</feature>
<dbReference type="GO" id="GO:0005829">
    <property type="term" value="C:cytosol"/>
    <property type="evidence" value="ECO:0007669"/>
    <property type="project" value="TreeGrafter"/>
</dbReference>